<reference evidence="1" key="1">
    <citation type="submission" date="2022-10" db="EMBL/GenBank/DDBJ databases">
        <title>The complete genomes of actinobacterial strains from the NBC collection.</title>
        <authorList>
            <person name="Joergensen T.S."/>
            <person name="Alvarez Arevalo M."/>
            <person name="Sterndorff E.B."/>
            <person name="Faurdal D."/>
            <person name="Vuksanovic O."/>
            <person name="Mourched A.-S."/>
            <person name="Charusanti P."/>
            <person name="Shaw S."/>
            <person name="Blin K."/>
            <person name="Weber T."/>
        </authorList>
    </citation>
    <scope>NUCLEOTIDE SEQUENCE</scope>
    <source>
        <strain evidence="1">NBC_00119</strain>
    </source>
</reference>
<evidence type="ECO:0000313" key="2">
    <source>
        <dbReference type="EMBL" id="WTS18428.1"/>
    </source>
</evidence>
<accession>A0AAU1TVZ8</accession>
<dbReference type="EMBL" id="CP108195">
    <property type="protein sequence ID" value="WTS09745.1"/>
    <property type="molecule type" value="Genomic_DNA"/>
</dbReference>
<gene>
    <name evidence="1" type="primary">casA</name>
    <name evidence="1" type="ORF">OHU69_00400</name>
    <name evidence="2" type="ORF">OHU69_50270</name>
</gene>
<proteinExistence type="predicted"/>
<sequence>MPELPPPPTYSAATNPWIDARTGPSYRRVGLQDLLLNAHTLDDLALAAPPAASALLRIAVAIAARITGLDDPDLTAQQWTELRREVLHTGRLDPADVHAYFTRHCWDVFDPHRPWLQDAALREQCPPDGINALVHRPAGNNLVWFTAPGDTPAPVPTPHALQHLLIWHFYGRHGTGRVRTVGSRSSKQLYSGPLRTTVSYHPQGRTLFETLVAGCPPFTGEEQLEADLCPWEAPPPDPLAPPHPITWPGRLLTGRSRHALLLVPDPTGSAVTDAHISWALPSSDAFLEASDPYLAHTTPSGQHDRAGVPRRGRRRADADRAWWRELDTLLLAPDEDRAMRRPDIFSTLNDLPEDLRQTLRVRVHGFHQDPVLTINRQWYTALTPPLLHWMQEHDPARAQRIADCCQSAEEVAETLDHAARQAWKDIRRAAPRRNAGAAWAADATARYWPGAEKAFWRLLDTPDEPVRPAFTRAAAGALRAATQSDRARSPHAARAVARAVRSLHTPHHTQRKRRT</sequence>
<dbReference type="Pfam" id="PF09481">
    <property type="entry name" value="CRISPR_Cse1"/>
    <property type="match status" value="1"/>
</dbReference>
<organism evidence="1">
    <name type="scientific">Streptomyces sp. NBC_00119</name>
    <dbReference type="NCBI Taxonomy" id="2975659"/>
    <lineage>
        <taxon>Bacteria</taxon>
        <taxon>Bacillati</taxon>
        <taxon>Actinomycetota</taxon>
        <taxon>Actinomycetes</taxon>
        <taxon>Kitasatosporales</taxon>
        <taxon>Streptomycetaceae</taxon>
        <taxon>Streptomyces</taxon>
    </lineage>
</organism>
<protein>
    <submittedName>
        <fullName evidence="1">Type I-E CRISPR-associated protein Cse1/CasA</fullName>
    </submittedName>
</protein>
<dbReference type="InterPro" id="IPR013381">
    <property type="entry name" value="CRISPR-assoc_prot_Cse1"/>
</dbReference>
<name>A0AAU1TVZ8_9ACTN</name>
<evidence type="ECO:0000313" key="1">
    <source>
        <dbReference type="EMBL" id="WTS09745.1"/>
    </source>
</evidence>
<dbReference type="NCBIfam" id="TIGR02547">
    <property type="entry name" value="casA_cse1"/>
    <property type="match status" value="1"/>
</dbReference>
<dbReference type="AlphaFoldDB" id="A0AAU1TVZ8"/>
<dbReference type="EMBL" id="CP108195">
    <property type="protein sequence ID" value="WTS18428.1"/>
    <property type="molecule type" value="Genomic_DNA"/>
</dbReference>